<proteinExistence type="predicted"/>
<feature type="compositionally biased region" description="Basic and acidic residues" evidence="1">
    <location>
        <begin position="102"/>
        <end position="114"/>
    </location>
</feature>
<feature type="compositionally biased region" description="Low complexity" evidence="1">
    <location>
        <begin position="57"/>
        <end position="73"/>
    </location>
</feature>
<name>A0ABN9RGN4_9DINO</name>
<sequence>TERSSSRRTPGAGGLETFFFSRASGGLGTPRPPAPPRHPHGPQRRPPPRGPRRRRAPGAAAGARLRAGAAGLARARRRDCGRGRRRGLPERGASLGSHPRRQVREGQGHHDASAPRRRADRRPGRSLPVRGAPPDVRQHQGLPGALGGAPRGPLPGRPDQGLHHPAGAAPRQVRVLSPSSRRPPPPPPSVRSSPPAAALRLCRTCF</sequence>
<accession>A0ABN9RGN4</accession>
<protein>
    <submittedName>
        <fullName evidence="2">Uncharacterized protein</fullName>
    </submittedName>
</protein>
<evidence type="ECO:0000313" key="2">
    <source>
        <dbReference type="EMBL" id="CAK0815749.1"/>
    </source>
</evidence>
<feature type="non-terminal residue" evidence="2">
    <location>
        <position position="1"/>
    </location>
</feature>
<keyword evidence="3" id="KW-1185">Reference proteome</keyword>
<dbReference type="Proteomes" id="UP001189429">
    <property type="component" value="Unassembled WGS sequence"/>
</dbReference>
<reference evidence="2" key="1">
    <citation type="submission" date="2023-10" db="EMBL/GenBank/DDBJ databases">
        <authorList>
            <person name="Chen Y."/>
            <person name="Shah S."/>
            <person name="Dougan E. K."/>
            <person name="Thang M."/>
            <person name="Chan C."/>
        </authorList>
    </citation>
    <scope>NUCLEOTIDE SEQUENCE [LARGE SCALE GENOMIC DNA]</scope>
</reference>
<organism evidence="2 3">
    <name type="scientific">Prorocentrum cordatum</name>
    <dbReference type="NCBI Taxonomy" id="2364126"/>
    <lineage>
        <taxon>Eukaryota</taxon>
        <taxon>Sar</taxon>
        <taxon>Alveolata</taxon>
        <taxon>Dinophyceae</taxon>
        <taxon>Prorocentrales</taxon>
        <taxon>Prorocentraceae</taxon>
        <taxon>Prorocentrum</taxon>
    </lineage>
</organism>
<feature type="compositionally biased region" description="Low complexity" evidence="1">
    <location>
        <begin position="170"/>
        <end position="180"/>
    </location>
</feature>
<comment type="caution">
    <text evidence="2">The sequence shown here is derived from an EMBL/GenBank/DDBJ whole genome shotgun (WGS) entry which is preliminary data.</text>
</comment>
<feature type="region of interest" description="Disordered" evidence="1">
    <location>
        <begin position="1"/>
        <end position="198"/>
    </location>
</feature>
<feature type="compositionally biased region" description="Basic residues" evidence="1">
    <location>
        <begin position="74"/>
        <end position="86"/>
    </location>
</feature>
<gene>
    <name evidence="2" type="ORF">PCOR1329_LOCUS18931</name>
</gene>
<evidence type="ECO:0000256" key="1">
    <source>
        <dbReference type="SAM" id="MobiDB-lite"/>
    </source>
</evidence>
<evidence type="ECO:0000313" key="3">
    <source>
        <dbReference type="Proteomes" id="UP001189429"/>
    </source>
</evidence>
<dbReference type="EMBL" id="CAUYUJ010006001">
    <property type="protein sequence ID" value="CAK0815749.1"/>
    <property type="molecule type" value="Genomic_DNA"/>
</dbReference>
<feature type="compositionally biased region" description="Basic residues" evidence="1">
    <location>
        <begin position="37"/>
        <end position="56"/>
    </location>
</feature>